<feature type="binding site" evidence="7">
    <location>
        <position position="166"/>
    </location>
    <ligand>
        <name>UTP</name>
        <dbReference type="ChEBI" id="CHEBI:46398"/>
    </ligand>
</feature>
<dbReference type="PIRSF" id="PIRSF000806">
    <property type="entry name" value="UDPGP"/>
    <property type="match status" value="1"/>
</dbReference>
<evidence type="ECO:0000256" key="7">
    <source>
        <dbReference type="PIRSR" id="PIRSR000806-2"/>
    </source>
</evidence>
<dbReference type="GO" id="GO:0005737">
    <property type="term" value="C:cytoplasm"/>
    <property type="evidence" value="ECO:0000318"/>
    <property type="project" value="GO_Central"/>
</dbReference>
<dbReference type="AlphaFoldDB" id="A2ECU5"/>
<dbReference type="GO" id="GO:0005977">
    <property type="term" value="P:glycogen metabolic process"/>
    <property type="evidence" value="ECO:0000318"/>
    <property type="project" value="GO_Central"/>
</dbReference>
<dbReference type="EMBL" id="DS113356">
    <property type="protein sequence ID" value="EAY09490.1"/>
    <property type="molecule type" value="Genomic_DNA"/>
</dbReference>
<comment type="similarity">
    <text evidence="1 5">Belongs to the UDPGP type 1 family.</text>
</comment>
<dbReference type="PANTHER" id="PTHR43511">
    <property type="match status" value="1"/>
</dbReference>
<sequence>MSTVREIFEKDEAAGLKAFEEKIKPLGLSEGAKEKLLYMFKSAFSKASAADCMIDWQYVVPLTDKEQTPYETLKDPENPAELLKKLVIVKLNGGLGTTMGCTGPKSLISCRNGKSFFDIVVDQVKELNDKYGTDVPLVLMHSFNTDDIMRPHVEAVKDVKVITFNQNKFPRIYTDTLEPVPENAESPISMWNPPGHADVYHCLRDSGLLDKFLAEGKTIMMISNIDNLGSVVDLKVLNKAITENRSYMAETVLKTLDDWKGGMPIMYKGHMKLLETAIVPKEHFNDYTDMNFLNYFHANNLWVNLVTLKQALSDGTLKLDTMRNYKKYNNREIVQLEAACGSAIQSFKDSCAVRVPRNRFLPVKSCNELLLVRANVYIMEGSHFVRNPARKIADLPSIQLSQIYQHVEDFEKRFPEAPDMVDLVKLHVDGDVFFGKNIKLVGNVDIQIPAGQTLTIPDGKVLKDCTIRSAADL</sequence>
<accession>A2ECU5</accession>
<dbReference type="GO" id="GO:0006011">
    <property type="term" value="P:UDP-alpha-D-glucose metabolic process"/>
    <property type="evidence" value="ECO:0000318"/>
    <property type="project" value="GO_Central"/>
</dbReference>
<dbReference type="FunCoup" id="A2ECU5">
    <property type="interactions" value="549"/>
</dbReference>
<reference evidence="8" key="1">
    <citation type="submission" date="2006-10" db="EMBL/GenBank/DDBJ databases">
        <authorList>
            <person name="Amadeo P."/>
            <person name="Zhao Q."/>
            <person name="Wortman J."/>
            <person name="Fraser-Liggett C."/>
            <person name="Carlton J."/>
        </authorList>
    </citation>
    <scope>NUCLEOTIDE SEQUENCE</scope>
    <source>
        <strain evidence="8">G3</strain>
    </source>
</reference>
<dbReference type="Proteomes" id="UP000001542">
    <property type="component" value="Unassembled WGS sequence"/>
</dbReference>
<evidence type="ECO:0000256" key="1">
    <source>
        <dbReference type="ARBA" id="ARBA00010401"/>
    </source>
</evidence>
<organism evidence="8 9">
    <name type="scientific">Trichomonas vaginalis (strain ATCC PRA-98 / G3)</name>
    <dbReference type="NCBI Taxonomy" id="412133"/>
    <lineage>
        <taxon>Eukaryota</taxon>
        <taxon>Metamonada</taxon>
        <taxon>Parabasalia</taxon>
        <taxon>Trichomonadida</taxon>
        <taxon>Trichomonadidae</taxon>
        <taxon>Trichomonas</taxon>
    </lineage>
</organism>
<keyword evidence="3 5" id="KW-0808">Transferase</keyword>
<dbReference type="EC" id="2.7.7.9" evidence="2 5"/>
<dbReference type="eggNOG" id="KOG2638">
    <property type="taxonomic scope" value="Eukaryota"/>
</dbReference>
<dbReference type="VEuPathDB" id="TrichDB:TVAG_102390"/>
<dbReference type="SMR" id="A2ECU5"/>
<feature type="binding site" evidence="7">
    <location>
        <position position="105"/>
    </location>
    <ligand>
        <name>UTP</name>
        <dbReference type="ChEBI" id="CHEBI:46398"/>
    </ligand>
</feature>
<evidence type="ECO:0000256" key="4">
    <source>
        <dbReference type="ARBA" id="ARBA00022695"/>
    </source>
</evidence>
<dbReference type="InterPro" id="IPR029044">
    <property type="entry name" value="Nucleotide-diphossugar_trans"/>
</dbReference>
<dbReference type="InParanoid" id="A2ECU5"/>
<evidence type="ECO:0000313" key="8">
    <source>
        <dbReference type="EMBL" id="EAY09490.1"/>
    </source>
</evidence>
<dbReference type="InterPro" id="IPR016267">
    <property type="entry name" value="UDPGP_trans"/>
</dbReference>
<dbReference type="SUPFAM" id="SSF53448">
    <property type="entry name" value="Nucleotide-diphospho-sugar transferases"/>
    <property type="match status" value="1"/>
</dbReference>
<dbReference type="InterPro" id="IPR002618">
    <property type="entry name" value="UDPGP_fam"/>
</dbReference>
<keyword evidence="9" id="KW-1185">Reference proteome</keyword>
<evidence type="ECO:0000256" key="6">
    <source>
        <dbReference type="PIRSR" id="PIRSR000806-1"/>
    </source>
</evidence>
<proteinExistence type="inferred from homology"/>
<gene>
    <name evidence="8" type="ORF">TVAG_102390</name>
</gene>
<dbReference type="Gene3D" id="2.160.10.10">
    <property type="entry name" value="Hexapeptide repeat proteins"/>
    <property type="match status" value="1"/>
</dbReference>
<evidence type="ECO:0000256" key="5">
    <source>
        <dbReference type="PIRNR" id="PIRNR000806"/>
    </source>
</evidence>
<protein>
    <recommendedName>
        <fullName evidence="2 5">UTP--glucose-1-phosphate uridylyltransferase</fullName>
        <ecNumber evidence="2 5">2.7.7.9</ecNumber>
    </recommendedName>
</protein>
<dbReference type="OrthoDB" id="932129at2759"/>
<dbReference type="FunFam" id="2.160.10.10:FF:000001">
    <property type="entry name" value="UTP--glucose-1-phosphate uridylyltransferase"/>
    <property type="match status" value="1"/>
</dbReference>
<dbReference type="FunFam" id="3.90.550.10:FF:000002">
    <property type="entry name" value="UTP--glucose-1-phosphate uridylyltransferase"/>
    <property type="match status" value="1"/>
</dbReference>
<evidence type="ECO:0000313" key="9">
    <source>
        <dbReference type="Proteomes" id="UP000001542"/>
    </source>
</evidence>
<feature type="binding site" evidence="6">
    <location>
        <position position="196"/>
    </location>
    <ligand>
        <name>substrate</name>
    </ligand>
</feature>
<name>A2ECU5_TRIV3</name>
<reference evidence="8" key="2">
    <citation type="journal article" date="2007" name="Science">
        <title>Draft genome sequence of the sexually transmitted pathogen Trichomonas vaginalis.</title>
        <authorList>
            <person name="Carlton J.M."/>
            <person name="Hirt R.P."/>
            <person name="Silva J.C."/>
            <person name="Delcher A.L."/>
            <person name="Schatz M."/>
            <person name="Zhao Q."/>
            <person name="Wortman J.R."/>
            <person name="Bidwell S.L."/>
            <person name="Alsmark U.C.M."/>
            <person name="Besteiro S."/>
            <person name="Sicheritz-Ponten T."/>
            <person name="Noel C.J."/>
            <person name="Dacks J.B."/>
            <person name="Foster P.G."/>
            <person name="Simillion C."/>
            <person name="Van de Peer Y."/>
            <person name="Miranda-Saavedra D."/>
            <person name="Barton G.J."/>
            <person name="Westrop G.D."/>
            <person name="Mueller S."/>
            <person name="Dessi D."/>
            <person name="Fiori P.L."/>
            <person name="Ren Q."/>
            <person name="Paulsen I."/>
            <person name="Zhang H."/>
            <person name="Bastida-Corcuera F.D."/>
            <person name="Simoes-Barbosa A."/>
            <person name="Brown M.T."/>
            <person name="Hayes R.D."/>
            <person name="Mukherjee M."/>
            <person name="Okumura C.Y."/>
            <person name="Schneider R."/>
            <person name="Smith A.J."/>
            <person name="Vanacova S."/>
            <person name="Villalvazo M."/>
            <person name="Haas B.J."/>
            <person name="Pertea M."/>
            <person name="Feldblyum T.V."/>
            <person name="Utterback T.R."/>
            <person name="Shu C.L."/>
            <person name="Osoegawa K."/>
            <person name="de Jong P.J."/>
            <person name="Hrdy I."/>
            <person name="Horvathova L."/>
            <person name="Zubacova Z."/>
            <person name="Dolezal P."/>
            <person name="Malik S.B."/>
            <person name="Logsdon J.M. Jr."/>
            <person name="Henze K."/>
            <person name="Gupta A."/>
            <person name="Wang C.C."/>
            <person name="Dunne R.L."/>
            <person name="Upcroft J.A."/>
            <person name="Upcroft P."/>
            <person name="White O."/>
            <person name="Salzberg S.L."/>
            <person name="Tang P."/>
            <person name="Chiu C.-H."/>
            <person name="Lee Y.-S."/>
            <person name="Embley T.M."/>
            <person name="Coombs G.H."/>
            <person name="Mottram J.C."/>
            <person name="Tachezy J."/>
            <person name="Fraser-Liggett C.M."/>
            <person name="Johnson P.J."/>
        </authorList>
    </citation>
    <scope>NUCLEOTIDE SEQUENCE [LARGE SCALE GENOMIC DNA]</scope>
    <source>
        <strain evidence="8">G3</strain>
    </source>
</reference>
<dbReference type="OMA" id="WFGSSIT"/>
<keyword evidence="4 5" id="KW-0548">Nucleotidyltransferase</keyword>
<feature type="binding site" evidence="7">
    <location>
        <position position="195"/>
    </location>
    <ligand>
        <name>UTP</name>
        <dbReference type="ChEBI" id="CHEBI:46398"/>
    </ligand>
</feature>
<feature type="binding site" evidence="7">
    <location>
        <position position="364"/>
    </location>
    <ligand>
        <name>UTP</name>
        <dbReference type="ChEBI" id="CHEBI:46398"/>
    </ligand>
</feature>
<dbReference type="STRING" id="5722.A2ECU5"/>
<dbReference type="GO" id="GO:0003983">
    <property type="term" value="F:UTP:glucose-1-phosphate uridylyltransferase activity"/>
    <property type="evidence" value="ECO:0000318"/>
    <property type="project" value="GO_Central"/>
</dbReference>
<dbReference type="VEuPathDB" id="TrichDB:TVAGG3_0563970"/>
<dbReference type="Pfam" id="PF01704">
    <property type="entry name" value="UDPGP"/>
    <property type="match status" value="1"/>
</dbReference>
<dbReference type="Gene3D" id="3.90.550.10">
    <property type="entry name" value="Spore Coat Polysaccharide Biosynthesis Protein SpsA, Chain A"/>
    <property type="match status" value="1"/>
</dbReference>
<feature type="binding site" evidence="7">
    <location>
        <position position="226"/>
    </location>
    <ligand>
        <name>UTP</name>
        <dbReference type="ChEBI" id="CHEBI:46398"/>
    </ligand>
</feature>
<evidence type="ECO:0000256" key="3">
    <source>
        <dbReference type="ARBA" id="ARBA00022679"/>
    </source>
</evidence>
<dbReference type="KEGG" id="tva:4767410"/>
<comment type="catalytic activity">
    <reaction evidence="5">
        <text>alpha-D-glucose 1-phosphate + UTP + H(+) = UDP-alpha-D-glucose + diphosphate</text>
        <dbReference type="Rhea" id="RHEA:19889"/>
        <dbReference type="ChEBI" id="CHEBI:15378"/>
        <dbReference type="ChEBI" id="CHEBI:33019"/>
        <dbReference type="ChEBI" id="CHEBI:46398"/>
        <dbReference type="ChEBI" id="CHEBI:58601"/>
        <dbReference type="ChEBI" id="CHEBI:58885"/>
        <dbReference type="EC" id="2.7.7.9"/>
    </reaction>
</comment>
<dbReference type="RefSeq" id="XP_001321713.1">
    <property type="nucleotide sequence ID" value="XM_001321678.1"/>
</dbReference>
<evidence type="ECO:0000256" key="2">
    <source>
        <dbReference type="ARBA" id="ARBA00012415"/>
    </source>
</evidence>